<sequence>MVVDLLLAHGARLENAIPLHEAAAIPAEIGCRIPMMRHLLDRGADINALDGGRNGYHVLGTP</sequence>
<keyword evidence="3" id="KW-1185">Reference proteome</keyword>
<name>A0A6G1HFB3_9PEZI</name>
<dbReference type="Gene3D" id="1.25.40.20">
    <property type="entry name" value="Ankyrin repeat-containing domain"/>
    <property type="match status" value="1"/>
</dbReference>
<accession>A0A6G1HFB3</accession>
<protein>
    <submittedName>
        <fullName evidence="2">Uncharacterized protein</fullName>
    </submittedName>
</protein>
<evidence type="ECO:0000256" key="1">
    <source>
        <dbReference type="PROSITE-ProRule" id="PRU00023"/>
    </source>
</evidence>
<keyword evidence="1" id="KW-0040">ANK repeat</keyword>
<dbReference type="InterPro" id="IPR036770">
    <property type="entry name" value="Ankyrin_rpt-contain_sf"/>
</dbReference>
<reference evidence="2" key="1">
    <citation type="journal article" date="2020" name="Stud. Mycol.">
        <title>101 Dothideomycetes genomes: a test case for predicting lifestyles and emergence of pathogens.</title>
        <authorList>
            <person name="Haridas S."/>
            <person name="Albert R."/>
            <person name="Binder M."/>
            <person name="Bloem J."/>
            <person name="Labutti K."/>
            <person name="Salamov A."/>
            <person name="Andreopoulos B."/>
            <person name="Baker S."/>
            <person name="Barry K."/>
            <person name="Bills G."/>
            <person name="Bluhm B."/>
            <person name="Cannon C."/>
            <person name="Castanera R."/>
            <person name="Culley D."/>
            <person name="Daum C."/>
            <person name="Ezra D."/>
            <person name="Gonzalez J."/>
            <person name="Henrissat B."/>
            <person name="Kuo A."/>
            <person name="Liang C."/>
            <person name="Lipzen A."/>
            <person name="Lutzoni F."/>
            <person name="Magnuson J."/>
            <person name="Mondo S."/>
            <person name="Nolan M."/>
            <person name="Ohm R."/>
            <person name="Pangilinan J."/>
            <person name="Park H.-J."/>
            <person name="Ramirez L."/>
            <person name="Alfaro M."/>
            <person name="Sun H."/>
            <person name="Tritt A."/>
            <person name="Yoshinaga Y."/>
            <person name="Zwiers L.-H."/>
            <person name="Turgeon B."/>
            <person name="Goodwin S."/>
            <person name="Spatafora J."/>
            <person name="Crous P."/>
            <person name="Grigoriev I."/>
        </authorList>
    </citation>
    <scope>NUCLEOTIDE SEQUENCE</scope>
    <source>
        <strain evidence="2">CBS 113979</strain>
    </source>
</reference>
<dbReference type="AlphaFoldDB" id="A0A6G1HFB3"/>
<gene>
    <name evidence="2" type="ORF">K402DRAFT_388388</name>
</gene>
<dbReference type="OrthoDB" id="1722345at2759"/>
<dbReference type="Proteomes" id="UP000800041">
    <property type="component" value="Unassembled WGS sequence"/>
</dbReference>
<feature type="repeat" description="ANK" evidence="1">
    <location>
        <begin position="14"/>
        <end position="51"/>
    </location>
</feature>
<dbReference type="Pfam" id="PF00023">
    <property type="entry name" value="Ank"/>
    <property type="match status" value="1"/>
</dbReference>
<dbReference type="InterPro" id="IPR002110">
    <property type="entry name" value="Ankyrin_rpt"/>
</dbReference>
<dbReference type="SUPFAM" id="SSF48403">
    <property type="entry name" value="Ankyrin repeat"/>
    <property type="match status" value="1"/>
</dbReference>
<proteinExistence type="predicted"/>
<organism evidence="2 3">
    <name type="scientific">Aulographum hederae CBS 113979</name>
    <dbReference type="NCBI Taxonomy" id="1176131"/>
    <lineage>
        <taxon>Eukaryota</taxon>
        <taxon>Fungi</taxon>
        <taxon>Dikarya</taxon>
        <taxon>Ascomycota</taxon>
        <taxon>Pezizomycotina</taxon>
        <taxon>Dothideomycetes</taxon>
        <taxon>Pleosporomycetidae</taxon>
        <taxon>Aulographales</taxon>
        <taxon>Aulographaceae</taxon>
    </lineage>
</organism>
<evidence type="ECO:0000313" key="3">
    <source>
        <dbReference type="Proteomes" id="UP000800041"/>
    </source>
</evidence>
<dbReference type="PROSITE" id="PS50088">
    <property type="entry name" value="ANK_REPEAT"/>
    <property type="match status" value="1"/>
</dbReference>
<evidence type="ECO:0000313" key="2">
    <source>
        <dbReference type="EMBL" id="KAF1991845.1"/>
    </source>
</evidence>
<dbReference type="EMBL" id="ML977138">
    <property type="protein sequence ID" value="KAF1991845.1"/>
    <property type="molecule type" value="Genomic_DNA"/>
</dbReference>